<dbReference type="EMBL" id="FXWH01000001">
    <property type="protein sequence ID" value="SMQ58356.1"/>
    <property type="molecule type" value="Genomic_DNA"/>
</dbReference>
<organism evidence="2 3">
    <name type="scientific">Pseudidiomarina planktonica</name>
    <dbReference type="NCBI Taxonomy" id="1323738"/>
    <lineage>
        <taxon>Bacteria</taxon>
        <taxon>Pseudomonadati</taxon>
        <taxon>Pseudomonadota</taxon>
        <taxon>Gammaproteobacteria</taxon>
        <taxon>Alteromonadales</taxon>
        <taxon>Idiomarinaceae</taxon>
        <taxon>Pseudidiomarina</taxon>
    </lineage>
</organism>
<reference evidence="3" key="1">
    <citation type="submission" date="2017-04" db="EMBL/GenBank/DDBJ databases">
        <authorList>
            <person name="Varghese N."/>
            <person name="Submissions S."/>
        </authorList>
    </citation>
    <scope>NUCLEOTIDE SEQUENCE [LARGE SCALE GENOMIC DNA]</scope>
</reference>
<dbReference type="AlphaFoldDB" id="A0A1Y6E6L9"/>
<proteinExistence type="predicted"/>
<gene>
    <name evidence="2" type="ORF">SAMN06297229_0102</name>
</gene>
<evidence type="ECO:0000313" key="3">
    <source>
        <dbReference type="Proteomes" id="UP000194450"/>
    </source>
</evidence>
<name>A0A1Y6E6L9_9GAMM</name>
<sequence>MPLTEKEQAQLQQFERRRVELTTHQWWERLSMEQKFGVYQLQKFGYELAFIRNEEDGPIAIVKRDGELATVDKNGDVNLTPDVKLRDRRPTPKG</sequence>
<feature type="compositionally biased region" description="Basic and acidic residues" evidence="1">
    <location>
        <begin position="83"/>
        <end position="94"/>
    </location>
</feature>
<dbReference type="Proteomes" id="UP000194450">
    <property type="component" value="Unassembled WGS sequence"/>
</dbReference>
<protein>
    <submittedName>
        <fullName evidence="2">Uncharacterized protein</fullName>
    </submittedName>
</protein>
<accession>A0A1Y6E6L9</accession>
<keyword evidence="3" id="KW-1185">Reference proteome</keyword>
<evidence type="ECO:0000256" key="1">
    <source>
        <dbReference type="SAM" id="MobiDB-lite"/>
    </source>
</evidence>
<feature type="region of interest" description="Disordered" evidence="1">
    <location>
        <begin position="72"/>
        <end position="94"/>
    </location>
</feature>
<dbReference type="OrthoDB" id="5771089at2"/>
<evidence type="ECO:0000313" key="2">
    <source>
        <dbReference type="EMBL" id="SMQ58356.1"/>
    </source>
</evidence>
<dbReference type="RefSeq" id="WP_126797196.1">
    <property type="nucleotide sequence ID" value="NZ_FXWH01000001.1"/>
</dbReference>